<organism evidence="2">
    <name type="scientific">marine sediment metagenome</name>
    <dbReference type="NCBI Taxonomy" id="412755"/>
    <lineage>
        <taxon>unclassified sequences</taxon>
        <taxon>metagenomes</taxon>
        <taxon>ecological metagenomes</taxon>
    </lineage>
</organism>
<dbReference type="EMBL" id="BART01011458">
    <property type="protein sequence ID" value="GAG85379.1"/>
    <property type="molecule type" value="Genomic_DNA"/>
</dbReference>
<comment type="caution">
    <text evidence="2">The sequence shown here is derived from an EMBL/GenBank/DDBJ whole genome shotgun (WGS) entry which is preliminary data.</text>
</comment>
<name>X1ARE8_9ZZZZ</name>
<reference evidence="2" key="1">
    <citation type="journal article" date="2014" name="Front. Microbiol.">
        <title>High frequency of phylogenetically diverse reductive dehalogenase-homologous genes in deep subseafloor sedimentary metagenomes.</title>
        <authorList>
            <person name="Kawai M."/>
            <person name="Futagami T."/>
            <person name="Toyoda A."/>
            <person name="Takaki Y."/>
            <person name="Nishi S."/>
            <person name="Hori S."/>
            <person name="Arai W."/>
            <person name="Tsubouchi T."/>
            <person name="Morono Y."/>
            <person name="Uchiyama I."/>
            <person name="Ito T."/>
            <person name="Fujiyama A."/>
            <person name="Inagaki F."/>
            <person name="Takami H."/>
        </authorList>
    </citation>
    <scope>NUCLEOTIDE SEQUENCE</scope>
    <source>
        <strain evidence="2">Expedition CK06-06</strain>
    </source>
</reference>
<feature type="compositionally biased region" description="Low complexity" evidence="1">
    <location>
        <begin position="31"/>
        <end position="40"/>
    </location>
</feature>
<feature type="non-terminal residue" evidence="2">
    <location>
        <position position="118"/>
    </location>
</feature>
<evidence type="ECO:0000256" key="1">
    <source>
        <dbReference type="SAM" id="MobiDB-lite"/>
    </source>
</evidence>
<accession>X1ARE8</accession>
<gene>
    <name evidence="2" type="ORF">S01H4_24413</name>
</gene>
<protein>
    <submittedName>
        <fullName evidence="2">Uncharacterized protein</fullName>
    </submittedName>
</protein>
<evidence type="ECO:0000313" key="2">
    <source>
        <dbReference type="EMBL" id="GAG85379.1"/>
    </source>
</evidence>
<proteinExistence type="predicted"/>
<feature type="region of interest" description="Disordered" evidence="1">
    <location>
        <begin position="1"/>
        <end position="47"/>
    </location>
</feature>
<sequence length="118" mass="13383">MSSSAALAAAKKRRNVGAGEVSQFRNTKISQQQHQQQQQQPRTPTSVHQLVAEHDIKLYTLERLMTGYNNKFALKQDLELLQISNPSSHNSNIDNIVTNKVEKQEKEIFALTQLVNKL</sequence>
<dbReference type="AlphaFoldDB" id="X1ARE8"/>